<reference evidence="4 5" key="1">
    <citation type="submission" date="2020-08" db="EMBL/GenBank/DDBJ databases">
        <title>Sequencing the genomes of 1000 actinobacteria strains.</title>
        <authorList>
            <person name="Klenk H.-P."/>
        </authorList>
    </citation>
    <scope>NUCLEOTIDE SEQUENCE [LARGE SCALE GENOMIC DNA]</scope>
    <source>
        <strain evidence="4 5">DSM 45507</strain>
    </source>
</reference>
<dbReference type="InterPro" id="IPR036890">
    <property type="entry name" value="HATPase_C_sf"/>
</dbReference>
<keyword evidence="3" id="KW-0902">Two-component regulatory system</keyword>
<evidence type="ECO:0000256" key="1">
    <source>
        <dbReference type="ARBA" id="ARBA00022679"/>
    </source>
</evidence>
<sequence>MARTALADLRAIPGDGEPGLSLRAELASAREVLEATGATVEIDPAHAPLPDGLDALLAVVVREAATNVLRHSEARHVSIALATRDDLVRLRVDNDGVTGRPAEPGQGVANLTARLAARGGRLTTAAGDHRFRLDATLPARPCPRDAVPLVTFAGASPSYLCRRALPDSEVSPLIPYTDPNAWRIAMDASEATLSAGLGSGDFDGSFYLSPAGSLAGFTLRLCLPGAPELLWESVSLEGGSEVRGSSRLLLDGRAARADVSGFCARVPVGRGGSSYLKIVLAAAFSPLRLRWPRWRVRPVTLRLFTEIRPAESG</sequence>
<dbReference type="GO" id="GO:0000160">
    <property type="term" value="P:phosphorelay signal transduction system"/>
    <property type="evidence" value="ECO:0007669"/>
    <property type="project" value="UniProtKB-KW"/>
</dbReference>
<dbReference type="CDD" id="cd16917">
    <property type="entry name" value="HATPase_UhpB-NarQ-NarX-like"/>
    <property type="match status" value="1"/>
</dbReference>
<gene>
    <name evidence="4" type="ORF">HD596_007234</name>
</gene>
<accession>A0A7W9LEA3</accession>
<dbReference type="SUPFAM" id="SSF55874">
    <property type="entry name" value="ATPase domain of HSP90 chaperone/DNA topoisomerase II/histidine kinase"/>
    <property type="match status" value="1"/>
</dbReference>
<keyword evidence="5" id="KW-1185">Reference proteome</keyword>
<keyword evidence="2" id="KW-0418">Kinase</keyword>
<protein>
    <recommendedName>
        <fullName evidence="6">Signal transduction histidine kinase subgroup 3 dimerisation and phosphoacceptor domain-containing protein</fullName>
    </recommendedName>
</protein>
<proteinExistence type="predicted"/>
<dbReference type="GO" id="GO:0016301">
    <property type="term" value="F:kinase activity"/>
    <property type="evidence" value="ECO:0007669"/>
    <property type="project" value="UniProtKB-KW"/>
</dbReference>
<comment type="caution">
    <text evidence="4">The sequence shown here is derived from an EMBL/GenBank/DDBJ whole genome shotgun (WGS) entry which is preliminary data.</text>
</comment>
<dbReference type="InterPro" id="IPR050482">
    <property type="entry name" value="Sensor_HK_TwoCompSys"/>
</dbReference>
<keyword evidence="1" id="KW-0808">Transferase</keyword>
<organism evidence="4 5">
    <name type="scientific">Nonomuraea jabiensis</name>
    <dbReference type="NCBI Taxonomy" id="882448"/>
    <lineage>
        <taxon>Bacteria</taxon>
        <taxon>Bacillati</taxon>
        <taxon>Actinomycetota</taxon>
        <taxon>Actinomycetes</taxon>
        <taxon>Streptosporangiales</taxon>
        <taxon>Streptosporangiaceae</taxon>
        <taxon>Nonomuraea</taxon>
    </lineage>
</organism>
<evidence type="ECO:0008006" key="6">
    <source>
        <dbReference type="Google" id="ProtNLM"/>
    </source>
</evidence>
<evidence type="ECO:0000313" key="5">
    <source>
        <dbReference type="Proteomes" id="UP000579153"/>
    </source>
</evidence>
<dbReference type="AlphaFoldDB" id="A0A7W9LEA3"/>
<dbReference type="PANTHER" id="PTHR24421:SF63">
    <property type="entry name" value="SENSOR HISTIDINE KINASE DESK"/>
    <property type="match status" value="1"/>
</dbReference>
<dbReference type="Proteomes" id="UP000579153">
    <property type="component" value="Unassembled WGS sequence"/>
</dbReference>
<dbReference type="Gene3D" id="3.30.565.10">
    <property type="entry name" value="Histidine kinase-like ATPase, C-terminal domain"/>
    <property type="match status" value="1"/>
</dbReference>
<dbReference type="EMBL" id="JACHMB010000001">
    <property type="protein sequence ID" value="MBB5780478.1"/>
    <property type="molecule type" value="Genomic_DNA"/>
</dbReference>
<dbReference type="RefSeq" id="WP_185073936.1">
    <property type="nucleotide sequence ID" value="NZ_JACHMB010000001.1"/>
</dbReference>
<evidence type="ECO:0000256" key="2">
    <source>
        <dbReference type="ARBA" id="ARBA00022777"/>
    </source>
</evidence>
<dbReference type="PANTHER" id="PTHR24421">
    <property type="entry name" value="NITRATE/NITRITE SENSOR PROTEIN NARX-RELATED"/>
    <property type="match status" value="1"/>
</dbReference>
<name>A0A7W9LEA3_9ACTN</name>
<evidence type="ECO:0000313" key="4">
    <source>
        <dbReference type="EMBL" id="MBB5780478.1"/>
    </source>
</evidence>
<evidence type="ECO:0000256" key="3">
    <source>
        <dbReference type="ARBA" id="ARBA00023012"/>
    </source>
</evidence>